<evidence type="ECO:0008006" key="6">
    <source>
        <dbReference type="Google" id="ProtNLM"/>
    </source>
</evidence>
<dbReference type="SUPFAM" id="SSF50156">
    <property type="entry name" value="PDZ domain-like"/>
    <property type="match status" value="1"/>
</dbReference>
<dbReference type="Pfam" id="PF03572">
    <property type="entry name" value="Peptidase_S41"/>
    <property type="match status" value="1"/>
</dbReference>
<dbReference type="EMBL" id="CP071060">
    <property type="protein sequence ID" value="QSI77098.1"/>
    <property type="molecule type" value="Genomic_DNA"/>
</dbReference>
<dbReference type="Gene3D" id="3.90.226.10">
    <property type="entry name" value="2-enoyl-CoA Hydratase, Chain A, domain 1"/>
    <property type="match status" value="1"/>
</dbReference>
<dbReference type="Gene3D" id="2.30.42.10">
    <property type="match status" value="1"/>
</dbReference>
<evidence type="ECO:0000259" key="2">
    <source>
        <dbReference type="Pfam" id="PF03572"/>
    </source>
</evidence>
<proteinExistence type="predicted"/>
<evidence type="ECO:0000259" key="3">
    <source>
        <dbReference type="Pfam" id="PF18294"/>
    </source>
</evidence>
<reference evidence="4 5" key="1">
    <citation type="submission" date="2021-02" db="EMBL/GenBank/DDBJ databases">
        <title>Niveibacterium changnyeongensis HC41.</title>
        <authorList>
            <person name="Kang M."/>
        </authorList>
    </citation>
    <scope>NUCLEOTIDE SEQUENCE [LARGE SCALE GENOMIC DNA]</scope>
    <source>
        <strain evidence="4 5">HC41</strain>
    </source>
</reference>
<dbReference type="Pfam" id="PF18294">
    <property type="entry name" value="Pept_S41_N"/>
    <property type="match status" value="1"/>
</dbReference>
<sequence length="510" mass="53380">MRASRTALAASCLALLLAACGGGGGGSSGGTTTKDFPPSGTLAAQCIVPRSGTNPATGQAYADKAGSAATEKAWLRSWIHEFYLWYSEVPDPDASAYATPQDYFDVLKTPALTPSGREKDQFHFTYATDKWIAESQSGVTAGYGVEWSSISRKAPREIRVAYLQPGSPAEAAGLTRGMEVIAADGIDVIYSSNVDGLNAAMFPDQVGATHTLTVRDPATNTTRDVVLTSTAVTLSSVMNTRTLDTTDGKVGYMQFNDHIAPAEADLVTAISQLKAQGIKDLVLDIRYNGGGYLAIASQLAYMVAGPAKTAGKTFERTVFNDKYPNTDPITGRTLTPTPFYNITLGFSLAYGQNLPTLGLNRVYVLTGSGTCSASEAIINGLRGVGVEVVQIGSTTCGKPYGFYPQDNCGTTYFAIQFRGVNAAGFGDYADGFVPAGSGTAGLPGCAVADDFAHSLGDPAEARLAAALSYRTNGVCPAQTAARETRIAAISSGPAIGKRAPWRDNRIVGQP</sequence>
<dbReference type="RefSeq" id="WP_206254644.1">
    <property type="nucleotide sequence ID" value="NZ_CP071060.1"/>
</dbReference>
<dbReference type="InterPro" id="IPR041613">
    <property type="entry name" value="Pept_S41_N"/>
</dbReference>
<evidence type="ECO:0000256" key="1">
    <source>
        <dbReference type="SAM" id="SignalP"/>
    </source>
</evidence>
<feature type="chain" id="PRO_5047152384" description="Peptidase S41" evidence="1">
    <location>
        <begin position="19"/>
        <end position="510"/>
    </location>
</feature>
<protein>
    <recommendedName>
        <fullName evidence="6">Peptidase S41</fullName>
    </recommendedName>
</protein>
<accession>A0ABX7M8M4</accession>
<organism evidence="4 5">
    <name type="scientific">Niveibacterium microcysteis</name>
    <dbReference type="NCBI Taxonomy" id="2811415"/>
    <lineage>
        <taxon>Bacteria</taxon>
        <taxon>Pseudomonadati</taxon>
        <taxon>Pseudomonadota</taxon>
        <taxon>Betaproteobacteria</taxon>
        <taxon>Rhodocyclales</taxon>
        <taxon>Rhodocyclaceae</taxon>
        <taxon>Niveibacterium</taxon>
    </lineage>
</organism>
<dbReference type="SUPFAM" id="SSF52096">
    <property type="entry name" value="ClpP/crotonase"/>
    <property type="match status" value="1"/>
</dbReference>
<dbReference type="CDD" id="cd07561">
    <property type="entry name" value="Peptidase_S41_CPP_like"/>
    <property type="match status" value="1"/>
</dbReference>
<gene>
    <name evidence="4" type="ORF">JY500_00150</name>
</gene>
<dbReference type="InterPro" id="IPR005151">
    <property type="entry name" value="Tail-specific_protease"/>
</dbReference>
<evidence type="ECO:0000313" key="5">
    <source>
        <dbReference type="Proteomes" id="UP000663570"/>
    </source>
</evidence>
<name>A0ABX7M8M4_9RHOO</name>
<dbReference type="PANTHER" id="PTHR32060">
    <property type="entry name" value="TAIL-SPECIFIC PROTEASE"/>
    <property type="match status" value="1"/>
</dbReference>
<dbReference type="PANTHER" id="PTHR32060:SF30">
    <property type="entry name" value="CARBOXY-TERMINAL PROCESSING PROTEASE CTPA"/>
    <property type="match status" value="1"/>
</dbReference>
<feature type="domain" description="Peptidase S41 N-terminal" evidence="3">
    <location>
        <begin position="72"/>
        <end position="110"/>
    </location>
</feature>
<dbReference type="InterPro" id="IPR036034">
    <property type="entry name" value="PDZ_sf"/>
</dbReference>
<feature type="domain" description="Tail specific protease" evidence="2">
    <location>
        <begin position="249"/>
        <end position="398"/>
    </location>
</feature>
<feature type="signal peptide" evidence="1">
    <location>
        <begin position="1"/>
        <end position="18"/>
    </location>
</feature>
<dbReference type="Gene3D" id="3.30.750.170">
    <property type="match status" value="1"/>
</dbReference>
<dbReference type="PROSITE" id="PS51257">
    <property type="entry name" value="PROKAR_LIPOPROTEIN"/>
    <property type="match status" value="1"/>
</dbReference>
<evidence type="ECO:0000313" key="4">
    <source>
        <dbReference type="EMBL" id="QSI77098.1"/>
    </source>
</evidence>
<dbReference type="Proteomes" id="UP000663570">
    <property type="component" value="Chromosome"/>
</dbReference>
<keyword evidence="1" id="KW-0732">Signal</keyword>
<dbReference type="InterPro" id="IPR029045">
    <property type="entry name" value="ClpP/crotonase-like_dom_sf"/>
</dbReference>
<keyword evidence="5" id="KW-1185">Reference proteome</keyword>